<reference evidence="2" key="1">
    <citation type="journal article" date="2015" name="Genome Announc.">
        <title>Draft whole-genome sequence of the biocontrol agent Trichoderma harzianum T6776.</title>
        <authorList>
            <person name="Baroncelli R."/>
            <person name="Piaggeschi G."/>
            <person name="Fiorini L."/>
            <person name="Bertolini E."/>
            <person name="Zapparata A."/>
            <person name="Pe M.E."/>
            <person name="Sarrocco S."/>
            <person name="Vannacci G."/>
        </authorList>
    </citation>
    <scope>NUCLEOTIDE SEQUENCE [LARGE SCALE GENOMIC DNA]</scope>
    <source>
        <strain evidence="2">T6776</strain>
    </source>
</reference>
<proteinExistence type="predicted"/>
<gene>
    <name evidence="1" type="ORF">THAR02_07304</name>
</gene>
<dbReference type="AlphaFoldDB" id="A0A0G0A601"/>
<name>A0A0G0A601_TRIHA</name>
<dbReference type="Proteomes" id="UP000034112">
    <property type="component" value="Unassembled WGS sequence"/>
</dbReference>
<protein>
    <submittedName>
        <fullName evidence="1">Uncharacterized protein</fullName>
    </submittedName>
</protein>
<evidence type="ECO:0000313" key="1">
    <source>
        <dbReference type="EMBL" id="KKP00579.1"/>
    </source>
</evidence>
<dbReference type="OrthoDB" id="4392610at2759"/>
<accession>A0A0G0A601</accession>
<comment type="caution">
    <text evidence="1">The sequence shown here is derived from an EMBL/GenBank/DDBJ whole genome shotgun (WGS) entry which is preliminary data.</text>
</comment>
<sequence length="133" mass="15644">MTTTASKLDITHAYRHLYRGLLRAVQYSAPARYVVRDQLRAAFRERDAALDREGVKRTVWFLEAAAKERGLEHKILKNLIRVRLDRSWGLRTWKRALNETKQKSDTRKLQQDAMQHYNMTVAMLNKSMGLCLR</sequence>
<dbReference type="EMBL" id="JOKZ01000243">
    <property type="protein sequence ID" value="KKP00579.1"/>
    <property type="molecule type" value="Genomic_DNA"/>
</dbReference>
<organism evidence="1 2">
    <name type="scientific">Trichoderma harzianum</name>
    <name type="common">Hypocrea lixii</name>
    <dbReference type="NCBI Taxonomy" id="5544"/>
    <lineage>
        <taxon>Eukaryota</taxon>
        <taxon>Fungi</taxon>
        <taxon>Dikarya</taxon>
        <taxon>Ascomycota</taxon>
        <taxon>Pezizomycotina</taxon>
        <taxon>Sordariomycetes</taxon>
        <taxon>Hypocreomycetidae</taxon>
        <taxon>Hypocreales</taxon>
        <taxon>Hypocreaceae</taxon>
        <taxon>Trichoderma</taxon>
    </lineage>
</organism>
<dbReference type="OMA" id="KSMGLCL"/>
<evidence type="ECO:0000313" key="2">
    <source>
        <dbReference type="Proteomes" id="UP000034112"/>
    </source>
</evidence>